<protein>
    <recommendedName>
        <fullName evidence="1">HD domain-containing protein</fullName>
    </recommendedName>
</protein>
<dbReference type="Gene3D" id="1.10.3210.10">
    <property type="entry name" value="Hypothetical protein af1432"/>
    <property type="match status" value="1"/>
</dbReference>
<dbReference type="Proteomes" id="UP001165042">
    <property type="component" value="Unassembled WGS sequence"/>
</dbReference>
<dbReference type="InterPro" id="IPR006675">
    <property type="entry name" value="HDIG_dom"/>
</dbReference>
<evidence type="ECO:0000313" key="2">
    <source>
        <dbReference type="EMBL" id="GLW90668.1"/>
    </source>
</evidence>
<name>A0A9W6QHQ9_9PSEU</name>
<accession>A0A9W6QHQ9</accession>
<dbReference type="CDD" id="cd00077">
    <property type="entry name" value="HDc"/>
    <property type="match status" value="1"/>
</dbReference>
<proteinExistence type="predicted"/>
<dbReference type="RefSeq" id="WP_285609031.1">
    <property type="nucleotide sequence ID" value="NZ_BSSD01000002.1"/>
</dbReference>
<dbReference type="SUPFAM" id="SSF109604">
    <property type="entry name" value="HD-domain/PDEase-like"/>
    <property type="match status" value="1"/>
</dbReference>
<dbReference type="AlphaFoldDB" id="A0A9W6QHQ9"/>
<dbReference type="NCBIfam" id="TIGR00277">
    <property type="entry name" value="HDIG"/>
    <property type="match status" value="1"/>
</dbReference>
<dbReference type="Pfam" id="PF01966">
    <property type="entry name" value="HD"/>
    <property type="match status" value="1"/>
</dbReference>
<keyword evidence="3" id="KW-1185">Reference proteome</keyword>
<organism evidence="2 3">
    <name type="scientific">Actinokineospora globicatena</name>
    <dbReference type="NCBI Taxonomy" id="103729"/>
    <lineage>
        <taxon>Bacteria</taxon>
        <taxon>Bacillati</taxon>
        <taxon>Actinomycetota</taxon>
        <taxon>Actinomycetes</taxon>
        <taxon>Pseudonocardiales</taxon>
        <taxon>Pseudonocardiaceae</taxon>
        <taxon>Actinokineospora</taxon>
    </lineage>
</organism>
<feature type="domain" description="HD" evidence="1">
    <location>
        <begin position="22"/>
        <end position="111"/>
    </location>
</feature>
<gene>
    <name evidence="2" type="ORF">Aglo03_14840</name>
</gene>
<evidence type="ECO:0000259" key="1">
    <source>
        <dbReference type="Pfam" id="PF01966"/>
    </source>
</evidence>
<dbReference type="EMBL" id="BSSD01000002">
    <property type="protein sequence ID" value="GLW90668.1"/>
    <property type="molecule type" value="Genomic_DNA"/>
</dbReference>
<evidence type="ECO:0000313" key="3">
    <source>
        <dbReference type="Proteomes" id="UP001165042"/>
    </source>
</evidence>
<dbReference type="InterPro" id="IPR003607">
    <property type="entry name" value="HD/PDEase_dom"/>
</dbReference>
<reference evidence="2" key="1">
    <citation type="submission" date="2023-02" db="EMBL/GenBank/DDBJ databases">
        <title>Actinokineospora globicatena NBRC 15670.</title>
        <authorList>
            <person name="Ichikawa N."/>
            <person name="Sato H."/>
            <person name="Tonouchi N."/>
        </authorList>
    </citation>
    <scope>NUCLEOTIDE SEQUENCE</scope>
    <source>
        <strain evidence="2">NBRC 15670</strain>
    </source>
</reference>
<comment type="caution">
    <text evidence="2">The sequence shown here is derived from an EMBL/GenBank/DDBJ whole genome shotgun (WGS) entry which is preliminary data.</text>
</comment>
<dbReference type="InterPro" id="IPR006674">
    <property type="entry name" value="HD_domain"/>
</dbReference>
<sequence length="179" mass="19194">MQALVVHAVELAATLLSPLGDRWKHTIGVAHRAEHLASAVPVADRDTLVAAAWLHDIGYAVPDTGFHPLDGATHLTRLAWPPRLCALVAHHSGARFTADVLGLTHLLAPYRHIDDPLSDALTYADQTTDPCGTLVPLSARLTEMLTRHGPTSANALAHPVRAPYLQAVADRVESRLSQG</sequence>